<protein>
    <recommendedName>
        <fullName evidence="3">Head-to-tail stopper</fullName>
    </recommendedName>
</protein>
<dbReference type="Proteomes" id="UP001524501">
    <property type="component" value="Unassembled WGS sequence"/>
</dbReference>
<evidence type="ECO:0000313" key="1">
    <source>
        <dbReference type="EMBL" id="MCQ4119882.1"/>
    </source>
</evidence>
<reference evidence="1 2" key="1">
    <citation type="submission" date="2022-07" db="EMBL/GenBank/DDBJ databases">
        <title>Degradation activity of malathion, p-nitrophenol and potential low-temperature adaptation strategy of Rhodococcus sp. FXJ9.536.</title>
        <authorList>
            <person name="Huang J."/>
            <person name="Huang Y."/>
        </authorList>
    </citation>
    <scope>NUCLEOTIDE SEQUENCE [LARGE SCALE GENOMIC DNA]</scope>
    <source>
        <strain evidence="1 2">FXJ9.536</strain>
    </source>
</reference>
<comment type="caution">
    <text evidence="1">The sequence shown here is derived from an EMBL/GenBank/DDBJ whole genome shotgun (WGS) entry which is preliminary data.</text>
</comment>
<accession>A0ABT1QCG2</accession>
<evidence type="ECO:0008006" key="3">
    <source>
        <dbReference type="Google" id="ProtNLM"/>
    </source>
</evidence>
<organism evidence="1 2">
    <name type="scientific">Rhodococcus tibetensis</name>
    <dbReference type="NCBI Taxonomy" id="2965064"/>
    <lineage>
        <taxon>Bacteria</taxon>
        <taxon>Bacillati</taxon>
        <taxon>Actinomycetota</taxon>
        <taxon>Actinomycetes</taxon>
        <taxon>Mycobacteriales</taxon>
        <taxon>Nocardiaceae</taxon>
        <taxon>Rhodococcus</taxon>
    </lineage>
</organism>
<dbReference type="EMBL" id="JANFQF010000008">
    <property type="protein sequence ID" value="MCQ4119882.1"/>
    <property type="molecule type" value="Genomic_DNA"/>
</dbReference>
<proteinExistence type="predicted"/>
<dbReference type="RefSeq" id="WP_255968446.1">
    <property type="nucleotide sequence ID" value="NZ_JANFQF010000008.1"/>
</dbReference>
<name>A0ABT1QCG2_9NOCA</name>
<gene>
    <name evidence="1" type="ORF">NOF53_11985</name>
</gene>
<keyword evidence="2" id="KW-1185">Reference proteome</keyword>
<sequence length="105" mass="11618">MSEKVHRVRALAYDENNDPLPDTGGPPFELTARGVEPGASEGFEEYGRNGEEIAYTVYFTKAVDLTNDDDLIVRGDRYGVRVADWRSAFGTGRRAMVVFATLSRG</sequence>
<evidence type="ECO:0000313" key="2">
    <source>
        <dbReference type="Proteomes" id="UP001524501"/>
    </source>
</evidence>